<feature type="transmembrane region" description="Helical" evidence="2">
    <location>
        <begin position="32"/>
        <end position="52"/>
    </location>
</feature>
<proteinExistence type="predicted"/>
<accession>A0ABW6QRT9</accession>
<feature type="transmembrane region" description="Helical" evidence="2">
    <location>
        <begin position="172"/>
        <end position="190"/>
    </location>
</feature>
<feature type="transmembrane region" description="Helical" evidence="2">
    <location>
        <begin position="314"/>
        <end position="334"/>
    </location>
</feature>
<gene>
    <name evidence="3" type="ORF">ACFYV7_14250</name>
</gene>
<feature type="transmembrane region" description="Helical" evidence="2">
    <location>
        <begin position="67"/>
        <end position="86"/>
    </location>
</feature>
<organism evidence="3 4">
    <name type="scientific">Nocardia suismassiliense</name>
    <dbReference type="NCBI Taxonomy" id="2077092"/>
    <lineage>
        <taxon>Bacteria</taxon>
        <taxon>Bacillati</taxon>
        <taxon>Actinomycetota</taxon>
        <taxon>Actinomycetes</taxon>
        <taxon>Mycobacteriales</taxon>
        <taxon>Nocardiaceae</taxon>
        <taxon>Nocardia</taxon>
    </lineage>
</organism>
<evidence type="ECO:0000313" key="4">
    <source>
        <dbReference type="Proteomes" id="UP001601948"/>
    </source>
</evidence>
<comment type="caution">
    <text evidence="3">The sequence shown here is derived from an EMBL/GenBank/DDBJ whole genome shotgun (WGS) entry which is preliminary data.</text>
</comment>
<keyword evidence="2" id="KW-0812">Transmembrane</keyword>
<feature type="region of interest" description="Disordered" evidence="1">
    <location>
        <begin position="1"/>
        <end position="22"/>
    </location>
</feature>
<dbReference type="RefSeq" id="WP_387717218.1">
    <property type="nucleotide sequence ID" value="NZ_JBIAPI010000002.1"/>
</dbReference>
<evidence type="ECO:0000313" key="3">
    <source>
        <dbReference type="EMBL" id="MFF3223951.1"/>
    </source>
</evidence>
<feature type="region of interest" description="Disordered" evidence="1">
    <location>
        <begin position="348"/>
        <end position="371"/>
    </location>
</feature>
<feature type="transmembrane region" description="Helical" evidence="2">
    <location>
        <begin position="93"/>
        <end position="117"/>
    </location>
</feature>
<feature type="transmembrane region" description="Helical" evidence="2">
    <location>
        <begin position="280"/>
        <end position="302"/>
    </location>
</feature>
<dbReference type="Proteomes" id="UP001601948">
    <property type="component" value="Unassembled WGS sequence"/>
</dbReference>
<evidence type="ECO:0000256" key="2">
    <source>
        <dbReference type="SAM" id="Phobius"/>
    </source>
</evidence>
<keyword evidence="4" id="KW-1185">Reference proteome</keyword>
<reference evidence="3 4" key="1">
    <citation type="submission" date="2024-10" db="EMBL/GenBank/DDBJ databases">
        <title>The Natural Products Discovery Center: Release of the First 8490 Sequenced Strains for Exploring Actinobacteria Biosynthetic Diversity.</title>
        <authorList>
            <person name="Kalkreuter E."/>
            <person name="Kautsar S.A."/>
            <person name="Yang D."/>
            <person name="Bader C.D."/>
            <person name="Teijaro C.N."/>
            <person name="Fluegel L."/>
            <person name="Davis C.M."/>
            <person name="Simpson J.R."/>
            <person name="Lauterbach L."/>
            <person name="Steele A.D."/>
            <person name="Gui C."/>
            <person name="Meng S."/>
            <person name="Li G."/>
            <person name="Viehrig K."/>
            <person name="Ye F."/>
            <person name="Su P."/>
            <person name="Kiefer A.F."/>
            <person name="Nichols A."/>
            <person name="Cepeda A.J."/>
            <person name="Yan W."/>
            <person name="Fan B."/>
            <person name="Jiang Y."/>
            <person name="Adhikari A."/>
            <person name="Zheng C.-J."/>
            <person name="Schuster L."/>
            <person name="Cowan T.M."/>
            <person name="Smanski M.J."/>
            <person name="Chevrette M.G."/>
            <person name="De Carvalho L.P.S."/>
            <person name="Shen B."/>
        </authorList>
    </citation>
    <scope>NUCLEOTIDE SEQUENCE [LARGE SCALE GENOMIC DNA]</scope>
    <source>
        <strain evidence="3 4">NPDC003040</strain>
    </source>
</reference>
<sequence length="371" mass="40067">MPTSHSAALADRSAQVRHRRRTGSVARLHRPLTWMALVMAALTVTSLVGLLVDDRMLLGESVWLKPLKFGFAFALYGLTLAWLLSLPHKGSRATWWLGTTFAVAGVLDVGFIAVQAARGTFSHFNNFDTDPVNEIGQRIFMSGVPGLFLANLVIVVIVSWQRLVDRPTARAIHFGLALAVAGMAMGYLMGYTGKQLVRDTDGKVVELIAGHTVVDPASRDLSPRDAAPGMPITNWSTIGGDLRVPHFVGLHGIQILLLTVIVLAWLAPRYPWLRAERTRAAVVGVLALGYTGLLAIAFTQAMRAQPLIHPDATTLTSFAGLTAGVVLLLGAVYWRARTNMYLEADDPASDTDTMPLPLTPSLATHTPGARI</sequence>
<protein>
    <submittedName>
        <fullName evidence="3">Uncharacterized protein</fullName>
    </submittedName>
</protein>
<evidence type="ECO:0000256" key="1">
    <source>
        <dbReference type="SAM" id="MobiDB-lite"/>
    </source>
</evidence>
<dbReference type="EMBL" id="JBIAPI010000002">
    <property type="protein sequence ID" value="MFF3223951.1"/>
    <property type="molecule type" value="Genomic_DNA"/>
</dbReference>
<keyword evidence="2" id="KW-1133">Transmembrane helix</keyword>
<feature type="transmembrane region" description="Helical" evidence="2">
    <location>
        <begin position="248"/>
        <end position="268"/>
    </location>
</feature>
<name>A0ABW6QRT9_9NOCA</name>
<feature type="transmembrane region" description="Helical" evidence="2">
    <location>
        <begin position="137"/>
        <end position="160"/>
    </location>
</feature>
<keyword evidence="2" id="KW-0472">Membrane</keyword>